<evidence type="ECO:0000259" key="3">
    <source>
        <dbReference type="PROSITE" id="PS50977"/>
    </source>
</evidence>
<keyword evidence="1 2" id="KW-0238">DNA-binding</keyword>
<evidence type="ECO:0000313" key="4">
    <source>
        <dbReference type="EMBL" id="MBP3964326.1"/>
    </source>
</evidence>
<dbReference type="Proteomes" id="UP000673394">
    <property type="component" value="Unassembled WGS sequence"/>
</dbReference>
<dbReference type="InterPro" id="IPR001647">
    <property type="entry name" value="HTH_TetR"/>
</dbReference>
<gene>
    <name evidence="4" type="ORF">I8J30_16550</name>
</gene>
<dbReference type="SUPFAM" id="SSF48498">
    <property type="entry name" value="Tetracyclin repressor-like, C-terminal domain"/>
    <property type="match status" value="1"/>
</dbReference>
<feature type="domain" description="HTH tetR-type" evidence="3">
    <location>
        <begin position="25"/>
        <end position="85"/>
    </location>
</feature>
<feature type="DNA-binding region" description="H-T-H motif" evidence="2">
    <location>
        <begin position="48"/>
        <end position="67"/>
    </location>
</feature>
<dbReference type="SUPFAM" id="SSF46689">
    <property type="entry name" value="Homeodomain-like"/>
    <property type="match status" value="1"/>
</dbReference>
<dbReference type="PANTHER" id="PTHR30055">
    <property type="entry name" value="HTH-TYPE TRANSCRIPTIONAL REGULATOR RUTR"/>
    <property type="match status" value="1"/>
</dbReference>
<dbReference type="Gene3D" id="1.10.357.10">
    <property type="entry name" value="Tetracycline Repressor, domain 2"/>
    <property type="match status" value="1"/>
</dbReference>
<proteinExistence type="predicted"/>
<dbReference type="PRINTS" id="PR00455">
    <property type="entry name" value="HTHTETR"/>
</dbReference>
<evidence type="ECO:0000313" key="5">
    <source>
        <dbReference type="Proteomes" id="UP000673394"/>
    </source>
</evidence>
<protein>
    <submittedName>
        <fullName evidence="4">TetR/AcrR family transcriptional regulator</fullName>
    </submittedName>
</protein>
<accession>A0ABS5CEF4</accession>
<name>A0ABS5CEF4_9BACL</name>
<dbReference type="RefSeq" id="WP_210659550.1">
    <property type="nucleotide sequence ID" value="NZ_JAGKSP010000006.1"/>
</dbReference>
<comment type="caution">
    <text evidence="4">The sequence shown here is derived from an EMBL/GenBank/DDBJ whole genome shotgun (WGS) entry which is preliminary data.</text>
</comment>
<dbReference type="EMBL" id="JAGKSP010000006">
    <property type="protein sequence ID" value="MBP3964326.1"/>
    <property type="molecule type" value="Genomic_DNA"/>
</dbReference>
<keyword evidence="5" id="KW-1185">Reference proteome</keyword>
<sequence>MNGNETMEQWIQELLRNDNGVEKMTEKQAKILQSAIEVFAEKGFAGSSTSEIAQRAGVAEGTIFRHYKTKKDLLLSIVAPAMTKLIAPFVLRGFNSVLDADYESYEGVIRAMIENRIEFITKHRNILRILMQEIPFHPELQEHFQRDVLAKVLTRLQKLVTQFQAKGQMVDLPSMTVVRLSISTIMGYVAVRTFYGERKDAVWDDAREREETIAFIMRGLGISK</sequence>
<dbReference type="InterPro" id="IPR050109">
    <property type="entry name" value="HTH-type_TetR-like_transc_reg"/>
</dbReference>
<organism evidence="4 5">
    <name type="scientific">Paenibacillus lignilyticus</name>
    <dbReference type="NCBI Taxonomy" id="1172615"/>
    <lineage>
        <taxon>Bacteria</taxon>
        <taxon>Bacillati</taxon>
        <taxon>Bacillota</taxon>
        <taxon>Bacilli</taxon>
        <taxon>Bacillales</taxon>
        <taxon>Paenibacillaceae</taxon>
        <taxon>Paenibacillus</taxon>
    </lineage>
</organism>
<evidence type="ECO:0000256" key="2">
    <source>
        <dbReference type="PROSITE-ProRule" id="PRU00335"/>
    </source>
</evidence>
<dbReference type="PANTHER" id="PTHR30055:SF222">
    <property type="entry name" value="REGULATORY PROTEIN"/>
    <property type="match status" value="1"/>
</dbReference>
<evidence type="ECO:0000256" key="1">
    <source>
        <dbReference type="ARBA" id="ARBA00023125"/>
    </source>
</evidence>
<reference evidence="4 5" key="1">
    <citation type="submission" date="2021-04" db="EMBL/GenBank/DDBJ databases">
        <title>Paenibacillus sp. DLE-14 whole genome sequence.</title>
        <authorList>
            <person name="Ham Y.J."/>
        </authorList>
    </citation>
    <scope>NUCLEOTIDE SEQUENCE [LARGE SCALE GENOMIC DNA]</scope>
    <source>
        <strain evidence="4 5">DLE-14</strain>
    </source>
</reference>
<dbReference type="PROSITE" id="PS50977">
    <property type="entry name" value="HTH_TETR_2"/>
    <property type="match status" value="1"/>
</dbReference>
<dbReference type="InterPro" id="IPR009057">
    <property type="entry name" value="Homeodomain-like_sf"/>
</dbReference>
<dbReference type="Pfam" id="PF00440">
    <property type="entry name" value="TetR_N"/>
    <property type="match status" value="1"/>
</dbReference>
<dbReference type="InterPro" id="IPR036271">
    <property type="entry name" value="Tet_transcr_reg_TetR-rel_C_sf"/>
</dbReference>